<proteinExistence type="predicted"/>
<dbReference type="InterPro" id="IPR014710">
    <property type="entry name" value="RmlC-like_jellyroll"/>
</dbReference>
<accession>W9W8N9</accession>
<dbReference type="VEuPathDB" id="FungiDB:A1O7_05044"/>
<protein>
    <submittedName>
        <fullName evidence="1">Uncharacterized protein</fullName>
    </submittedName>
</protein>
<name>W9W8N9_9EURO</name>
<dbReference type="RefSeq" id="XP_007757244.1">
    <property type="nucleotide sequence ID" value="XM_007759054.1"/>
</dbReference>
<organism evidence="1 2">
    <name type="scientific">Cladophialophora yegresii CBS 114405</name>
    <dbReference type="NCBI Taxonomy" id="1182544"/>
    <lineage>
        <taxon>Eukaryota</taxon>
        <taxon>Fungi</taxon>
        <taxon>Dikarya</taxon>
        <taxon>Ascomycota</taxon>
        <taxon>Pezizomycotina</taxon>
        <taxon>Eurotiomycetes</taxon>
        <taxon>Chaetothyriomycetidae</taxon>
        <taxon>Chaetothyriales</taxon>
        <taxon>Herpotrichiellaceae</taxon>
        <taxon>Cladophialophora</taxon>
    </lineage>
</organism>
<comment type="caution">
    <text evidence="1">The sequence shown here is derived from an EMBL/GenBank/DDBJ whole genome shotgun (WGS) entry which is preliminary data.</text>
</comment>
<dbReference type="GeneID" id="19179629"/>
<dbReference type="Gene3D" id="2.60.120.10">
    <property type="entry name" value="Jelly Rolls"/>
    <property type="match status" value="1"/>
</dbReference>
<sequence length="69" mass="7644">MHRTQNLDYGVVLKGTAEMEFDNGPVTILKRGFLQSSETPAMSGGYQPRLNGGECFSFYKIASQLWLVG</sequence>
<dbReference type="Proteomes" id="UP000019473">
    <property type="component" value="Unassembled WGS sequence"/>
</dbReference>
<gene>
    <name evidence="1" type="ORF">A1O7_05044</name>
</gene>
<dbReference type="HOGENOM" id="CLU_2775751_0_0_1"/>
<dbReference type="OrthoDB" id="5840532at2759"/>
<dbReference type="EMBL" id="AMGW01000003">
    <property type="protein sequence ID" value="EXJ60891.1"/>
    <property type="molecule type" value="Genomic_DNA"/>
</dbReference>
<evidence type="ECO:0000313" key="2">
    <source>
        <dbReference type="Proteomes" id="UP000019473"/>
    </source>
</evidence>
<reference evidence="1 2" key="1">
    <citation type="submission" date="2013-03" db="EMBL/GenBank/DDBJ databases">
        <title>The Genome Sequence of Cladophialophora yegresii CBS 114405.</title>
        <authorList>
            <consortium name="The Broad Institute Genomics Platform"/>
            <person name="Cuomo C."/>
            <person name="de Hoog S."/>
            <person name="Gorbushina A."/>
            <person name="Walker B."/>
            <person name="Young S.K."/>
            <person name="Zeng Q."/>
            <person name="Gargeya S."/>
            <person name="Fitzgerald M."/>
            <person name="Haas B."/>
            <person name="Abouelleil A."/>
            <person name="Allen A.W."/>
            <person name="Alvarado L."/>
            <person name="Arachchi H.M."/>
            <person name="Berlin A.M."/>
            <person name="Chapman S.B."/>
            <person name="Gainer-Dewar J."/>
            <person name="Goldberg J."/>
            <person name="Griggs A."/>
            <person name="Gujja S."/>
            <person name="Hansen M."/>
            <person name="Howarth C."/>
            <person name="Imamovic A."/>
            <person name="Ireland A."/>
            <person name="Larimer J."/>
            <person name="McCowan C."/>
            <person name="Murphy C."/>
            <person name="Pearson M."/>
            <person name="Poon T.W."/>
            <person name="Priest M."/>
            <person name="Roberts A."/>
            <person name="Saif S."/>
            <person name="Shea T."/>
            <person name="Sisk P."/>
            <person name="Sykes S."/>
            <person name="Wortman J."/>
            <person name="Nusbaum C."/>
            <person name="Birren B."/>
        </authorList>
    </citation>
    <scope>NUCLEOTIDE SEQUENCE [LARGE SCALE GENOMIC DNA]</scope>
    <source>
        <strain evidence="1 2">CBS 114405</strain>
    </source>
</reference>
<dbReference type="AlphaFoldDB" id="W9W8N9"/>
<keyword evidence="2" id="KW-1185">Reference proteome</keyword>
<evidence type="ECO:0000313" key="1">
    <source>
        <dbReference type="EMBL" id="EXJ60891.1"/>
    </source>
</evidence>